<dbReference type="Proteomes" id="UP001220022">
    <property type="component" value="Unassembled WGS sequence"/>
</dbReference>
<organism evidence="1 2">
    <name type="scientific">Streptantibioticus ferralitis</name>
    <dbReference type="NCBI Taxonomy" id="236510"/>
    <lineage>
        <taxon>Bacteria</taxon>
        <taxon>Bacillati</taxon>
        <taxon>Actinomycetota</taxon>
        <taxon>Actinomycetes</taxon>
        <taxon>Kitasatosporales</taxon>
        <taxon>Streptomycetaceae</taxon>
        <taxon>Streptantibioticus</taxon>
    </lineage>
</organism>
<reference evidence="1 2" key="1">
    <citation type="submission" date="2023-03" db="EMBL/GenBank/DDBJ databases">
        <title>Draft genome sequence of type strain Streptomyces ferralitis JCM 14344.</title>
        <authorList>
            <person name="Klaysubun C."/>
            <person name="Duangmal K."/>
        </authorList>
    </citation>
    <scope>NUCLEOTIDE SEQUENCE [LARGE SCALE GENOMIC DNA]</scope>
    <source>
        <strain evidence="1 2">JCM 14344</strain>
    </source>
</reference>
<protein>
    <submittedName>
        <fullName evidence="1">Uncharacterized protein</fullName>
    </submittedName>
</protein>
<proteinExistence type="predicted"/>
<keyword evidence="2" id="KW-1185">Reference proteome</keyword>
<sequence>MSTATCRAFDAAGWLRLYAVVYDCRLGQWGEVMALRFPGDDPRQRQRAWLRPPTGGREWNPLLEDLSKTSPNDITPPRNVMTRPYLADAHYTSAEVKAVRTALDDLAAVLHDMAVKHALDGSWRTSSRGVTAQLDEGDAVLDGLYSALGAARSTMRKVDSAARERFLHHEEDDTPLAELLG</sequence>
<dbReference type="EMBL" id="JARHTQ010000043">
    <property type="protein sequence ID" value="MDF2260916.1"/>
    <property type="molecule type" value="Genomic_DNA"/>
</dbReference>
<gene>
    <name evidence="1" type="ORF">P2L57_35945</name>
</gene>
<comment type="caution">
    <text evidence="1">The sequence shown here is derived from an EMBL/GenBank/DDBJ whole genome shotgun (WGS) entry which is preliminary data.</text>
</comment>
<evidence type="ECO:0000313" key="2">
    <source>
        <dbReference type="Proteomes" id="UP001220022"/>
    </source>
</evidence>
<name>A0ABT5ZAP8_9ACTN</name>
<evidence type="ECO:0000313" key="1">
    <source>
        <dbReference type="EMBL" id="MDF2260916.1"/>
    </source>
</evidence>
<accession>A0ABT5ZAP8</accession>
<dbReference type="RefSeq" id="WP_275821999.1">
    <property type="nucleotide sequence ID" value="NZ_BAAANM010000041.1"/>
</dbReference>